<sequence>MNEHRCDDEIKNKKITYTGPEMRCKKKNTFIQANEAEIKAVCGAGGKLQSGNLFKSNQPFPVITCDLLNPDTHPNCKYKGKKSTPYIVLACVEGLPVHYDKDDEAE</sequence>
<protein>
    <submittedName>
        <fullName evidence="10">Ribonuclease</fullName>
    </submittedName>
</protein>
<evidence type="ECO:0000256" key="6">
    <source>
        <dbReference type="ARBA" id="ARBA00022801"/>
    </source>
</evidence>
<dbReference type="InterPro" id="IPR036816">
    <property type="entry name" value="RNaseA-like_dom_sf"/>
</dbReference>
<evidence type="ECO:0000259" key="9">
    <source>
        <dbReference type="SMART" id="SM00092"/>
    </source>
</evidence>
<dbReference type="InterPro" id="IPR023412">
    <property type="entry name" value="RNaseA_domain"/>
</dbReference>
<evidence type="ECO:0000256" key="1">
    <source>
        <dbReference type="ARBA" id="ARBA00004613"/>
    </source>
</evidence>
<dbReference type="GO" id="GO:0005576">
    <property type="term" value="C:extracellular region"/>
    <property type="evidence" value="ECO:0007669"/>
    <property type="project" value="UniProtKB-SubCell"/>
</dbReference>
<evidence type="ECO:0000256" key="3">
    <source>
        <dbReference type="ARBA" id="ARBA00022525"/>
    </source>
</evidence>
<evidence type="ECO:0000256" key="7">
    <source>
        <dbReference type="ARBA" id="ARBA00023157"/>
    </source>
</evidence>
<keyword evidence="7" id="KW-1015">Disulfide bond</keyword>
<dbReference type="PROSITE" id="PS00127">
    <property type="entry name" value="RNASE_PANCREATIC"/>
    <property type="match status" value="1"/>
</dbReference>
<organism evidence="10">
    <name type="scientific">Cyprinus carpio</name>
    <name type="common">Common carp</name>
    <dbReference type="NCBI Taxonomy" id="7962"/>
    <lineage>
        <taxon>Eukaryota</taxon>
        <taxon>Metazoa</taxon>
        <taxon>Chordata</taxon>
        <taxon>Craniata</taxon>
        <taxon>Vertebrata</taxon>
        <taxon>Euteleostomi</taxon>
        <taxon>Actinopterygii</taxon>
        <taxon>Neopterygii</taxon>
        <taxon>Teleostei</taxon>
        <taxon>Ostariophysi</taxon>
        <taxon>Cypriniformes</taxon>
        <taxon>Cyprinidae</taxon>
        <taxon>Cyprininae</taxon>
        <taxon>Cyprinus</taxon>
    </lineage>
</organism>
<dbReference type="Pfam" id="PF00074">
    <property type="entry name" value="RnaseA"/>
    <property type="match status" value="1"/>
</dbReference>
<dbReference type="EMBL" id="KY784979">
    <property type="protein sequence ID" value="ASJ82168.1"/>
    <property type="molecule type" value="mRNA"/>
</dbReference>
<dbReference type="PANTHER" id="PTHR11437">
    <property type="entry name" value="RIBONUCLEASE"/>
    <property type="match status" value="1"/>
</dbReference>
<dbReference type="SMART" id="SM00092">
    <property type="entry name" value="RNAse_Pc"/>
    <property type="match status" value="1"/>
</dbReference>
<keyword evidence="4 8" id="KW-0540">Nuclease</keyword>
<dbReference type="InterPro" id="IPR001427">
    <property type="entry name" value="RNaseA"/>
</dbReference>
<evidence type="ECO:0000256" key="2">
    <source>
        <dbReference type="ARBA" id="ARBA00005600"/>
    </source>
</evidence>
<keyword evidence="6 8" id="KW-0378">Hydrolase</keyword>
<evidence type="ECO:0000256" key="4">
    <source>
        <dbReference type="ARBA" id="ARBA00022722"/>
    </source>
</evidence>
<dbReference type="GO" id="GO:0004540">
    <property type="term" value="F:RNA nuclease activity"/>
    <property type="evidence" value="ECO:0007669"/>
    <property type="project" value="TreeGrafter"/>
</dbReference>
<name>A0A220NYV6_CYPCA</name>
<keyword evidence="5 8" id="KW-0255">Endonuclease</keyword>
<dbReference type="GO" id="GO:0016787">
    <property type="term" value="F:hydrolase activity"/>
    <property type="evidence" value="ECO:0007669"/>
    <property type="project" value="UniProtKB-KW"/>
</dbReference>
<evidence type="ECO:0000313" key="10">
    <source>
        <dbReference type="EMBL" id="ASJ82168.1"/>
    </source>
</evidence>
<keyword evidence="3" id="KW-0964">Secreted</keyword>
<dbReference type="GO" id="GO:0003676">
    <property type="term" value="F:nucleic acid binding"/>
    <property type="evidence" value="ECO:0007669"/>
    <property type="project" value="InterPro"/>
</dbReference>
<dbReference type="AlphaFoldDB" id="A0A220NYV6"/>
<comment type="similarity">
    <text evidence="2 8">Belongs to the pancreatic ribonuclease family.</text>
</comment>
<comment type="subcellular location">
    <subcellularLocation>
        <location evidence="1">Secreted</location>
    </subcellularLocation>
</comment>
<reference evidence="10" key="2">
    <citation type="submission" date="2017-03" db="EMBL/GenBank/DDBJ databases">
        <authorList>
            <person name="Afonso C.L."/>
            <person name="Miller P.J."/>
            <person name="Scott M.A."/>
            <person name="Spackman E."/>
            <person name="Goraichik I."/>
            <person name="Dimitrov K.M."/>
            <person name="Suarez D.L."/>
            <person name="Swayne D.E."/>
        </authorList>
    </citation>
    <scope>NUCLEOTIDE SEQUENCE</scope>
</reference>
<dbReference type="GO" id="GO:0004519">
    <property type="term" value="F:endonuclease activity"/>
    <property type="evidence" value="ECO:0007669"/>
    <property type="project" value="UniProtKB-KW"/>
</dbReference>
<proteinExistence type="evidence at transcript level"/>
<dbReference type="Gene3D" id="3.10.130.10">
    <property type="entry name" value="Ribonuclease A-like domain"/>
    <property type="match status" value="1"/>
</dbReference>
<dbReference type="SUPFAM" id="SSF54076">
    <property type="entry name" value="RNase A-like"/>
    <property type="match status" value="1"/>
</dbReference>
<reference evidence="10" key="1">
    <citation type="journal article" date="2017" name="Theriogenology">
        <title>Identification of differentially-expressed genes in early developmental ovary of Yellow River carp (Cyprinus carpio var) using Suppression Subtractive Hybridization.</title>
        <authorList>
            <person name="Zhang W.W."/>
            <person name="Jia Y.F."/>
            <person name="Wang F."/>
            <person name="Du Q.Y."/>
            <person name="Chang Z.J."/>
        </authorList>
    </citation>
    <scope>NUCLEOTIDE SEQUENCE</scope>
</reference>
<dbReference type="CDD" id="cd06265">
    <property type="entry name" value="RNase_A_canonical"/>
    <property type="match status" value="1"/>
</dbReference>
<evidence type="ECO:0000256" key="5">
    <source>
        <dbReference type="ARBA" id="ARBA00022759"/>
    </source>
</evidence>
<dbReference type="PANTHER" id="PTHR11437:SF10">
    <property type="entry name" value="ANGIOGENIN-RELATED"/>
    <property type="match status" value="1"/>
</dbReference>
<accession>A0A220NYV6</accession>
<evidence type="ECO:0000256" key="8">
    <source>
        <dbReference type="RuleBase" id="RU000651"/>
    </source>
</evidence>
<dbReference type="InterPro" id="IPR023411">
    <property type="entry name" value="RNaseA_AS"/>
</dbReference>
<feature type="domain" description="Ribonuclease A-domain" evidence="9">
    <location>
        <begin position="1"/>
        <end position="103"/>
    </location>
</feature>
<dbReference type="PRINTS" id="PR00794">
    <property type="entry name" value="RIBONUCLEASE"/>
</dbReference>
<dbReference type="GO" id="GO:0050830">
    <property type="term" value="P:defense response to Gram-positive bacterium"/>
    <property type="evidence" value="ECO:0007669"/>
    <property type="project" value="TreeGrafter"/>
</dbReference>
<gene>
    <name evidence="10" type="primary">RNASE</name>
</gene>